<evidence type="ECO:0000313" key="2">
    <source>
        <dbReference type="EMBL" id="PIQ89951.1"/>
    </source>
</evidence>
<dbReference type="PANTHER" id="PTHR33505">
    <property type="entry name" value="ZGC:162634"/>
    <property type="match status" value="1"/>
</dbReference>
<gene>
    <name evidence="2" type="ORF">COV72_00110</name>
</gene>
<name>A0A2H0LZX9_9BACT</name>
<reference evidence="2 3" key="1">
    <citation type="submission" date="2017-09" db="EMBL/GenBank/DDBJ databases">
        <title>Depth-based differentiation of microbial function through sediment-hosted aquifers and enrichment of novel symbionts in the deep terrestrial subsurface.</title>
        <authorList>
            <person name="Probst A.J."/>
            <person name="Ladd B."/>
            <person name="Jarett J.K."/>
            <person name="Geller-Mcgrath D.E."/>
            <person name="Sieber C.M."/>
            <person name="Emerson J.B."/>
            <person name="Anantharaman K."/>
            <person name="Thomas B.C."/>
            <person name="Malmstrom R."/>
            <person name="Stieglmeier M."/>
            <person name="Klingl A."/>
            <person name="Woyke T."/>
            <person name="Ryan C.M."/>
            <person name="Banfield J.F."/>
        </authorList>
    </citation>
    <scope>NUCLEOTIDE SEQUENCE [LARGE SCALE GENOMIC DNA]</scope>
    <source>
        <strain evidence="2">CG11_big_fil_rev_8_21_14_0_20_42_13</strain>
    </source>
</reference>
<dbReference type="Pfam" id="PF03966">
    <property type="entry name" value="Trm112p"/>
    <property type="match status" value="1"/>
</dbReference>
<evidence type="ECO:0000256" key="1">
    <source>
        <dbReference type="HAMAP-Rule" id="MF_01187"/>
    </source>
</evidence>
<dbReference type="Gene3D" id="2.20.25.10">
    <property type="match status" value="1"/>
</dbReference>
<dbReference type="AlphaFoldDB" id="A0A2H0LZX9"/>
<organism evidence="2 3">
    <name type="scientific">Candidatus Ghiorseimicrobium undicola</name>
    <dbReference type="NCBI Taxonomy" id="1974746"/>
    <lineage>
        <taxon>Bacteria</taxon>
        <taxon>Pseudomonadati</taxon>
        <taxon>Candidatus Omnitrophota</taxon>
        <taxon>Candidatus Ghiorseimicrobium</taxon>
    </lineage>
</organism>
<evidence type="ECO:0000313" key="3">
    <source>
        <dbReference type="Proteomes" id="UP000229641"/>
    </source>
</evidence>
<sequence length="59" mass="6463">MIDKELLAILACPACKSDIKLEDNKIVCASCGRKYPIREGIPVMLIDEAEGGPDETKKE</sequence>
<dbReference type="Proteomes" id="UP000229641">
    <property type="component" value="Unassembled WGS sequence"/>
</dbReference>
<dbReference type="SUPFAM" id="SSF158997">
    <property type="entry name" value="Trm112p-like"/>
    <property type="match status" value="1"/>
</dbReference>
<comment type="caution">
    <text evidence="2">The sequence shown here is derived from an EMBL/GenBank/DDBJ whole genome shotgun (WGS) entry which is preliminary data.</text>
</comment>
<comment type="similarity">
    <text evidence="1">Belongs to the UPF0434 family.</text>
</comment>
<protein>
    <recommendedName>
        <fullName evidence="1">UPF0434 protein COV72_00110</fullName>
    </recommendedName>
</protein>
<dbReference type="InterPro" id="IPR005651">
    <property type="entry name" value="Trm112-like"/>
</dbReference>
<dbReference type="EMBL" id="PCWA01000007">
    <property type="protein sequence ID" value="PIQ89951.1"/>
    <property type="molecule type" value="Genomic_DNA"/>
</dbReference>
<proteinExistence type="inferred from homology"/>
<dbReference type="HAMAP" id="MF_01187">
    <property type="entry name" value="UPF0434"/>
    <property type="match status" value="1"/>
</dbReference>
<dbReference type="GO" id="GO:0005829">
    <property type="term" value="C:cytosol"/>
    <property type="evidence" value="ECO:0007669"/>
    <property type="project" value="TreeGrafter"/>
</dbReference>
<dbReference type="PANTHER" id="PTHR33505:SF4">
    <property type="entry name" value="PROTEIN PREY, MITOCHONDRIAL"/>
    <property type="match status" value="1"/>
</dbReference>
<accession>A0A2H0LZX9</accession>